<evidence type="ECO:0000313" key="4">
    <source>
        <dbReference type="Proteomes" id="UP000588098"/>
    </source>
</evidence>
<dbReference type="EMBL" id="JACHJL010000011">
    <property type="protein sequence ID" value="MBB5937387.1"/>
    <property type="molecule type" value="Genomic_DNA"/>
</dbReference>
<gene>
    <name evidence="3" type="ORF">FHS42_004466</name>
</gene>
<dbReference type="InterPro" id="IPR035965">
    <property type="entry name" value="PAS-like_dom_sf"/>
</dbReference>
<evidence type="ECO:0000259" key="2">
    <source>
        <dbReference type="Pfam" id="PF08448"/>
    </source>
</evidence>
<dbReference type="InterPro" id="IPR029016">
    <property type="entry name" value="GAF-like_dom_sf"/>
</dbReference>
<keyword evidence="4" id="KW-1185">Reference proteome</keyword>
<dbReference type="AlphaFoldDB" id="A0A7W9QE73"/>
<evidence type="ECO:0000256" key="1">
    <source>
        <dbReference type="SAM" id="MobiDB-lite"/>
    </source>
</evidence>
<feature type="region of interest" description="Disordered" evidence="1">
    <location>
        <begin position="448"/>
        <end position="484"/>
    </location>
</feature>
<comment type="caution">
    <text evidence="3">The sequence shown here is derived from an EMBL/GenBank/DDBJ whole genome shotgun (WGS) entry which is preliminary data.</text>
</comment>
<dbReference type="SUPFAM" id="SSF55781">
    <property type="entry name" value="GAF domain-like"/>
    <property type="match status" value="1"/>
</dbReference>
<dbReference type="Pfam" id="PF08448">
    <property type="entry name" value="PAS_4"/>
    <property type="match status" value="1"/>
</dbReference>
<name>A0A7W9QE73_9ACTN</name>
<sequence>MTEGKDEGFSEELTDFRRRVEELRAVRALPEEERSGALDAALLELQHAAEVLWPRFEQWSAARGGGRNHSQEQRLLRALFQRMPVAVALVDREAVVRRMNFAATQLFDTRAGYATGRTLTGWFRHDGRVALRSQIAAVARGEGGRVLLVRVPRRPGAAEGGPGALWVTLGAIRPPDERQLAVLAVFQPADSDSAARGPGAVEFSLSATRSPATPDLAEVSRQAEVLDLVDDMATALLSVARQARPDTVARHAAQVLHQRFADWVTVDWAEHPSDGGTAQSPSTAGAPEDAAAGGTLHATAGSAAAEVAAGVLGDTASAGAAGLASHRLRRLVVCGPDGGTGLVPAVAEQDPVQCPLVVEAVRAGASALQVRPEEVEAFGHDASGAPVLVAADVTSLLCVPLRAAGSGPALGALTLFRVGARRAFEMAEAGVADRMARHLALALDRAPASAAGTNGSSGAATADLGGDSTSAVADTELGPGHAGDVEASAATRDICLTAPQRPPGPDPVHRPAY</sequence>
<dbReference type="Gene3D" id="3.30.450.20">
    <property type="entry name" value="PAS domain"/>
    <property type="match status" value="1"/>
</dbReference>
<dbReference type="Gene3D" id="3.30.450.40">
    <property type="match status" value="1"/>
</dbReference>
<dbReference type="InterPro" id="IPR013656">
    <property type="entry name" value="PAS_4"/>
</dbReference>
<proteinExistence type="predicted"/>
<reference evidence="3 4" key="1">
    <citation type="submission" date="2020-08" db="EMBL/GenBank/DDBJ databases">
        <title>Genomic Encyclopedia of Type Strains, Phase III (KMG-III): the genomes of soil and plant-associated and newly described type strains.</title>
        <authorList>
            <person name="Whitman W."/>
        </authorList>
    </citation>
    <scope>NUCLEOTIDE SEQUENCE [LARGE SCALE GENOMIC DNA]</scope>
    <source>
        <strain evidence="3 4">CECT 8305</strain>
    </source>
</reference>
<evidence type="ECO:0000313" key="3">
    <source>
        <dbReference type="EMBL" id="MBB5937387.1"/>
    </source>
</evidence>
<dbReference type="SUPFAM" id="SSF55785">
    <property type="entry name" value="PYP-like sensor domain (PAS domain)"/>
    <property type="match status" value="1"/>
</dbReference>
<feature type="compositionally biased region" description="Low complexity" evidence="1">
    <location>
        <begin position="448"/>
        <end position="462"/>
    </location>
</feature>
<feature type="region of interest" description="Disordered" evidence="1">
    <location>
        <begin position="271"/>
        <end position="293"/>
    </location>
</feature>
<dbReference type="RefSeq" id="WP_246495112.1">
    <property type="nucleotide sequence ID" value="NZ_JACHJL010000011.1"/>
</dbReference>
<accession>A0A7W9QE73</accession>
<organism evidence="3 4">
    <name type="scientific">Streptomyces zagrosensis</name>
    <dbReference type="NCBI Taxonomy" id="1042984"/>
    <lineage>
        <taxon>Bacteria</taxon>
        <taxon>Bacillati</taxon>
        <taxon>Actinomycetota</taxon>
        <taxon>Actinomycetes</taxon>
        <taxon>Kitasatosporales</taxon>
        <taxon>Streptomycetaceae</taxon>
        <taxon>Streptomyces</taxon>
    </lineage>
</organism>
<dbReference type="Proteomes" id="UP000588098">
    <property type="component" value="Unassembled WGS sequence"/>
</dbReference>
<feature type="domain" description="PAS fold-4" evidence="2">
    <location>
        <begin position="81"/>
        <end position="159"/>
    </location>
</feature>
<protein>
    <submittedName>
        <fullName evidence="3">PAS domain-containing protein</fullName>
    </submittedName>
</protein>